<dbReference type="eggNOG" id="KOG3311">
    <property type="taxonomic scope" value="Eukaryota"/>
</dbReference>
<keyword evidence="3" id="KW-0687">Ribonucleoprotein</keyword>
<dbReference type="AlphaFoldDB" id="G4TPC3"/>
<dbReference type="GO" id="GO:0003735">
    <property type="term" value="F:structural constituent of ribosome"/>
    <property type="evidence" value="ECO:0007669"/>
    <property type="project" value="InterPro"/>
</dbReference>
<sequence length="188" mass="20634">MVYIMGVALSDAYPAKIALTGIYGIGRTLARRICARLQIHENAPLTSLTPQQTTALTAFLSAPANAPLLPKLPLASPHFRPNFHTNLVAPPTGKATNTNAIKAIPPKSETSLAARAQNEQQSVGLGDRLRNIKVETDLRRAVRENIMHHRLVNTYIGRRHAMGLPVRGQRTNSNAKTARRLNKLERRG</sequence>
<dbReference type="SUPFAM" id="SSF46946">
    <property type="entry name" value="S13-like H2TH domain"/>
    <property type="match status" value="1"/>
</dbReference>
<dbReference type="FunCoup" id="G4TPC3">
    <property type="interactions" value="157"/>
</dbReference>
<comment type="similarity">
    <text evidence="1">Belongs to the universal ribosomal protein uS13 family.</text>
</comment>
<dbReference type="OrthoDB" id="525520at2759"/>
<dbReference type="GO" id="GO:0015935">
    <property type="term" value="C:small ribosomal subunit"/>
    <property type="evidence" value="ECO:0007669"/>
    <property type="project" value="TreeGrafter"/>
</dbReference>
<dbReference type="GO" id="GO:0003723">
    <property type="term" value="F:RNA binding"/>
    <property type="evidence" value="ECO:0007669"/>
    <property type="project" value="InterPro"/>
</dbReference>
<dbReference type="PROSITE" id="PS50159">
    <property type="entry name" value="RIBOSOMAL_S13_2"/>
    <property type="match status" value="1"/>
</dbReference>
<dbReference type="Gene3D" id="1.10.8.50">
    <property type="match status" value="1"/>
</dbReference>
<keyword evidence="2 5" id="KW-0689">Ribosomal protein</keyword>
<proteinExistence type="inferred from homology"/>
<evidence type="ECO:0000313" key="5">
    <source>
        <dbReference type="EMBL" id="CCA73166.1"/>
    </source>
</evidence>
<evidence type="ECO:0000256" key="4">
    <source>
        <dbReference type="SAM" id="MobiDB-lite"/>
    </source>
</evidence>
<dbReference type="GO" id="GO:0006412">
    <property type="term" value="P:translation"/>
    <property type="evidence" value="ECO:0007669"/>
    <property type="project" value="InterPro"/>
</dbReference>
<dbReference type="STRING" id="1109443.G4TPC3"/>
<evidence type="ECO:0000313" key="6">
    <source>
        <dbReference type="Proteomes" id="UP000007148"/>
    </source>
</evidence>
<dbReference type="OMA" id="CARVQIH"/>
<evidence type="ECO:0000256" key="3">
    <source>
        <dbReference type="ARBA" id="ARBA00023274"/>
    </source>
</evidence>
<dbReference type="InterPro" id="IPR010979">
    <property type="entry name" value="Ribosomal_uS13-like_H2TH"/>
</dbReference>
<dbReference type="Gene3D" id="4.10.910.10">
    <property type="entry name" value="30s ribosomal protein s13, domain 2"/>
    <property type="match status" value="1"/>
</dbReference>
<dbReference type="Proteomes" id="UP000007148">
    <property type="component" value="Unassembled WGS sequence"/>
</dbReference>
<dbReference type="GO" id="GO:0005739">
    <property type="term" value="C:mitochondrion"/>
    <property type="evidence" value="ECO:0007669"/>
    <property type="project" value="TreeGrafter"/>
</dbReference>
<keyword evidence="6" id="KW-1185">Reference proteome</keyword>
<gene>
    <name evidence="5" type="ORF">PIIN_07120</name>
</gene>
<comment type="caution">
    <text evidence="5">The sequence shown here is derived from an EMBL/GenBank/DDBJ whole genome shotgun (WGS) entry which is preliminary data.</text>
</comment>
<organism evidence="5 6">
    <name type="scientific">Serendipita indica (strain DSM 11827)</name>
    <name type="common">Root endophyte fungus</name>
    <name type="synonym">Piriformospora indica</name>
    <dbReference type="NCBI Taxonomy" id="1109443"/>
    <lineage>
        <taxon>Eukaryota</taxon>
        <taxon>Fungi</taxon>
        <taxon>Dikarya</taxon>
        <taxon>Basidiomycota</taxon>
        <taxon>Agaricomycotina</taxon>
        <taxon>Agaricomycetes</taxon>
        <taxon>Sebacinales</taxon>
        <taxon>Serendipitaceae</taxon>
        <taxon>Serendipita</taxon>
    </lineage>
</organism>
<evidence type="ECO:0000256" key="2">
    <source>
        <dbReference type="ARBA" id="ARBA00022980"/>
    </source>
</evidence>
<dbReference type="PANTHER" id="PTHR10871">
    <property type="entry name" value="30S RIBOSOMAL PROTEIN S13/40S RIBOSOMAL PROTEIN S18"/>
    <property type="match status" value="1"/>
</dbReference>
<feature type="region of interest" description="Disordered" evidence="4">
    <location>
        <begin position="166"/>
        <end position="188"/>
    </location>
</feature>
<dbReference type="HOGENOM" id="CLU_103849_2_0_1"/>
<accession>G4TPC3</accession>
<dbReference type="InterPro" id="IPR001892">
    <property type="entry name" value="Ribosomal_uS13"/>
</dbReference>
<dbReference type="Pfam" id="PF00416">
    <property type="entry name" value="Ribosomal_S13"/>
    <property type="match status" value="1"/>
</dbReference>
<evidence type="ECO:0000256" key="1">
    <source>
        <dbReference type="ARBA" id="ARBA00008080"/>
    </source>
</evidence>
<dbReference type="InParanoid" id="G4TPC3"/>
<dbReference type="InterPro" id="IPR027437">
    <property type="entry name" value="Rbsml_uS13_C"/>
</dbReference>
<protein>
    <submittedName>
        <fullName evidence="5">Related to ribosomal protein S13</fullName>
    </submittedName>
</protein>
<name>G4TPC3_SERID</name>
<dbReference type="EMBL" id="CAFZ01000206">
    <property type="protein sequence ID" value="CCA73166.1"/>
    <property type="molecule type" value="Genomic_DNA"/>
</dbReference>
<dbReference type="PANTHER" id="PTHR10871:SF1">
    <property type="entry name" value="SMALL RIBOSOMAL SUBUNIT PROTEIN US13M"/>
    <property type="match status" value="1"/>
</dbReference>
<reference evidence="5 6" key="1">
    <citation type="journal article" date="2011" name="PLoS Pathog.">
        <title>Endophytic Life Strategies Decoded by Genome and Transcriptome Analyses of the Mutualistic Root Symbiont Piriformospora indica.</title>
        <authorList>
            <person name="Zuccaro A."/>
            <person name="Lahrmann U."/>
            <person name="Guldener U."/>
            <person name="Langen G."/>
            <person name="Pfiffi S."/>
            <person name="Biedenkopf D."/>
            <person name="Wong P."/>
            <person name="Samans B."/>
            <person name="Grimm C."/>
            <person name="Basiewicz M."/>
            <person name="Murat C."/>
            <person name="Martin F."/>
            <person name="Kogel K.H."/>
        </authorList>
    </citation>
    <scope>NUCLEOTIDE SEQUENCE [LARGE SCALE GENOMIC DNA]</scope>
    <source>
        <strain evidence="5 6">DSM 11827</strain>
    </source>
</reference>